<dbReference type="Gene3D" id="1.20.1270.60">
    <property type="entry name" value="Arfaptin homology (AH) domain/BAR domain"/>
    <property type="match status" value="1"/>
</dbReference>
<feature type="compositionally biased region" description="Polar residues" evidence="2">
    <location>
        <begin position="534"/>
        <end position="553"/>
    </location>
</feature>
<evidence type="ECO:0000256" key="1">
    <source>
        <dbReference type="ARBA" id="ARBA00022553"/>
    </source>
</evidence>
<dbReference type="Gene3D" id="2.30.29.30">
    <property type="entry name" value="Pleckstrin-homology domain (PH domain)/Phosphotyrosine-binding domain (PTB)"/>
    <property type="match status" value="1"/>
</dbReference>
<reference evidence="4" key="1">
    <citation type="journal article" date="2020" name="Stud. Mycol.">
        <title>101 Dothideomycetes genomes: a test case for predicting lifestyles and emergence of pathogens.</title>
        <authorList>
            <person name="Haridas S."/>
            <person name="Albert R."/>
            <person name="Binder M."/>
            <person name="Bloem J."/>
            <person name="Labutti K."/>
            <person name="Salamov A."/>
            <person name="Andreopoulos B."/>
            <person name="Baker S."/>
            <person name="Barry K."/>
            <person name="Bills G."/>
            <person name="Bluhm B."/>
            <person name="Cannon C."/>
            <person name="Castanera R."/>
            <person name="Culley D."/>
            <person name="Daum C."/>
            <person name="Ezra D."/>
            <person name="Gonzalez J."/>
            <person name="Henrissat B."/>
            <person name="Kuo A."/>
            <person name="Liang C."/>
            <person name="Lipzen A."/>
            <person name="Lutzoni F."/>
            <person name="Magnuson J."/>
            <person name="Mondo S."/>
            <person name="Nolan M."/>
            <person name="Ohm R."/>
            <person name="Pangilinan J."/>
            <person name="Park H.-J."/>
            <person name="Ramirez L."/>
            <person name="Alfaro M."/>
            <person name="Sun H."/>
            <person name="Tritt A."/>
            <person name="Yoshinaga Y."/>
            <person name="Zwiers L.-H."/>
            <person name="Turgeon B."/>
            <person name="Goodwin S."/>
            <person name="Spatafora J."/>
            <person name="Crous P."/>
            <person name="Grigoriev I."/>
        </authorList>
    </citation>
    <scope>NUCLEOTIDE SEQUENCE</scope>
    <source>
        <strain evidence="4">CBS 480.64</strain>
    </source>
</reference>
<dbReference type="InterPro" id="IPR011993">
    <property type="entry name" value="PH-like_dom_sf"/>
</dbReference>
<dbReference type="SMART" id="SM00233">
    <property type="entry name" value="PH"/>
    <property type="match status" value="1"/>
</dbReference>
<gene>
    <name evidence="4" type="ORF">K470DRAFT_260872</name>
</gene>
<proteinExistence type="predicted"/>
<feature type="compositionally biased region" description="Low complexity" evidence="2">
    <location>
        <begin position="423"/>
        <end position="499"/>
    </location>
</feature>
<dbReference type="PANTHER" id="PTHR31941">
    <property type="entry name" value="CYTOSKELETAL SIGNALING PROTEIN SLM1"/>
    <property type="match status" value="1"/>
</dbReference>
<dbReference type="PANTHER" id="PTHR31941:SF1">
    <property type="entry name" value="CYTOSKELETAL SIGNALING PROTEIN SLM1"/>
    <property type="match status" value="1"/>
</dbReference>
<keyword evidence="1" id="KW-0597">Phosphoprotein</keyword>
<dbReference type="Proteomes" id="UP000799421">
    <property type="component" value="Unassembled WGS sequence"/>
</dbReference>
<dbReference type="InterPro" id="IPR046869">
    <property type="entry name" value="SLM1/RGC1-like_PH"/>
</dbReference>
<evidence type="ECO:0000256" key="2">
    <source>
        <dbReference type="SAM" id="MobiDB-lite"/>
    </source>
</evidence>
<feature type="compositionally biased region" description="Polar residues" evidence="2">
    <location>
        <begin position="500"/>
        <end position="527"/>
    </location>
</feature>
<dbReference type="AlphaFoldDB" id="A0A6A7BQ79"/>
<dbReference type="InterPro" id="IPR001849">
    <property type="entry name" value="PH_domain"/>
</dbReference>
<dbReference type="OrthoDB" id="2264563at2759"/>
<dbReference type="InterPro" id="IPR027267">
    <property type="entry name" value="AH/BAR_dom_sf"/>
</dbReference>
<dbReference type="Pfam" id="PF20399">
    <property type="entry name" value="PH_20"/>
    <property type="match status" value="1"/>
</dbReference>
<dbReference type="InterPro" id="IPR046868">
    <property type="entry name" value="BAR_4"/>
</dbReference>
<dbReference type="PROSITE" id="PS50003">
    <property type="entry name" value="PH_DOMAIN"/>
    <property type="match status" value="1"/>
</dbReference>
<evidence type="ECO:0000259" key="3">
    <source>
        <dbReference type="PROSITE" id="PS50003"/>
    </source>
</evidence>
<feature type="region of interest" description="Disordered" evidence="2">
    <location>
        <begin position="1"/>
        <end position="22"/>
    </location>
</feature>
<organism evidence="4 5">
    <name type="scientific">Piedraia hortae CBS 480.64</name>
    <dbReference type="NCBI Taxonomy" id="1314780"/>
    <lineage>
        <taxon>Eukaryota</taxon>
        <taxon>Fungi</taxon>
        <taxon>Dikarya</taxon>
        <taxon>Ascomycota</taxon>
        <taxon>Pezizomycotina</taxon>
        <taxon>Dothideomycetes</taxon>
        <taxon>Dothideomycetidae</taxon>
        <taxon>Capnodiales</taxon>
        <taxon>Piedraiaceae</taxon>
        <taxon>Piedraia</taxon>
    </lineage>
</organism>
<name>A0A6A7BQ79_9PEZI</name>
<protein>
    <recommendedName>
        <fullName evidence="3">PH domain-containing protein</fullName>
    </recommendedName>
</protein>
<feature type="compositionally biased region" description="Polar residues" evidence="2">
    <location>
        <begin position="7"/>
        <end position="16"/>
    </location>
</feature>
<evidence type="ECO:0000313" key="5">
    <source>
        <dbReference type="Proteomes" id="UP000799421"/>
    </source>
</evidence>
<keyword evidence="5" id="KW-1185">Reference proteome</keyword>
<evidence type="ECO:0000313" key="4">
    <source>
        <dbReference type="EMBL" id="KAF2857394.1"/>
    </source>
</evidence>
<accession>A0A6A7BQ79</accession>
<dbReference type="Pfam" id="PF20400">
    <property type="entry name" value="BAR_4"/>
    <property type="match status" value="1"/>
</dbReference>
<feature type="domain" description="PH" evidence="3">
    <location>
        <begin position="294"/>
        <end position="400"/>
    </location>
</feature>
<dbReference type="SUPFAM" id="SSF50729">
    <property type="entry name" value="PH domain-like"/>
    <property type="match status" value="1"/>
</dbReference>
<feature type="region of interest" description="Disordered" evidence="2">
    <location>
        <begin position="421"/>
        <end position="582"/>
    </location>
</feature>
<dbReference type="EMBL" id="MU006046">
    <property type="protein sequence ID" value="KAF2857394.1"/>
    <property type="molecule type" value="Genomic_DNA"/>
</dbReference>
<sequence length="582" mass="62536">MAFSLPHRSTSGSNDTAVADEDSGSVSKLLVERLLAWRHVSLTLEDYVSGIEKAHSAHGHSYEKALKALSHPLREGENFDQRLGGIAGLFDNLRSNTQGQVNSHYETAKTLHGTVLPIFTRLTSEIKSKEKEISKGSGKSAKVVDKARASTQKYIELLGQHAAGIDSRGGTVKPSEDPYVLQRHVYNRLHKQVQEENNSRGDLLSVQNGFAQFEAHVLETIKTGLSQFTQAVNKQSEMCIGMHNDSLAVAQRIPPDFEWNGFVQRNNTLLIDPNAPKRSVSSISFPNQNHRSTQPILAGTLEKRGKLMSRSENGYFVITPAKYLHQFESEDDYSKDPSPQMSLYLPDCTVGELNGMNFNIKGKDVAGHMGALSMAHEYPLKAHSPEGAMKWYEVICEMAKHPSGVGGKAAAAAGAAGAGGLLSMGHHGQHQQQQQQQAMGQQTGLMQPQQAQQTVGQQPMMQQGMGQQGMGQQPMSTMGQGQTGMPASSMAQSSMSPTMNQGGMSSTMTQGMPSTVSQGEMPSTMTQGGMPASSMAQGSMPSSMTQNASSMGQSGAVPGSGMLQGQAMQPGQMGNMAQNIPK</sequence>